<evidence type="ECO:0000313" key="2">
    <source>
        <dbReference type="Proteomes" id="UP000887566"/>
    </source>
</evidence>
<keyword evidence="2" id="KW-1185">Reference proteome</keyword>
<organism evidence="2 3">
    <name type="scientific">Plectus sambesii</name>
    <dbReference type="NCBI Taxonomy" id="2011161"/>
    <lineage>
        <taxon>Eukaryota</taxon>
        <taxon>Metazoa</taxon>
        <taxon>Ecdysozoa</taxon>
        <taxon>Nematoda</taxon>
        <taxon>Chromadorea</taxon>
        <taxon>Plectida</taxon>
        <taxon>Plectina</taxon>
        <taxon>Plectoidea</taxon>
        <taxon>Plectidae</taxon>
        <taxon>Plectus</taxon>
    </lineage>
</organism>
<proteinExistence type="predicted"/>
<evidence type="ECO:0000313" key="3">
    <source>
        <dbReference type="WBParaSite" id="PSAMB.scaffold2068size25620.g16334.t1"/>
    </source>
</evidence>
<evidence type="ECO:0000256" key="1">
    <source>
        <dbReference type="SAM" id="Phobius"/>
    </source>
</evidence>
<feature type="transmembrane region" description="Helical" evidence="1">
    <location>
        <begin position="16"/>
        <end position="35"/>
    </location>
</feature>
<name>A0A914VK27_9BILA</name>
<dbReference type="WBParaSite" id="PSAMB.scaffold2068size25620.g16334.t1">
    <property type="protein sequence ID" value="PSAMB.scaffold2068size25620.g16334.t1"/>
    <property type="gene ID" value="PSAMB.scaffold2068size25620.g16334"/>
</dbReference>
<protein>
    <submittedName>
        <fullName evidence="3">Secreted protein</fullName>
    </submittedName>
</protein>
<accession>A0A914VK27</accession>
<keyword evidence="1" id="KW-0812">Transmembrane</keyword>
<keyword evidence="1" id="KW-1133">Transmembrane helix</keyword>
<dbReference type="Proteomes" id="UP000887566">
    <property type="component" value="Unplaced"/>
</dbReference>
<dbReference type="AlphaFoldDB" id="A0A914VK27"/>
<keyword evidence="1" id="KW-0472">Membrane</keyword>
<reference evidence="3" key="1">
    <citation type="submission" date="2022-11" db="UniProtKB">
        <authorList>
            <consortium name="WormBaseParasite"/>
        </authorList>
    </citation>
    <scope>IDENTIFICATION</scope>
</reference>
<sequence length="103" mass="11286">MNTAPLFHPRLLTLPFLLRPIVFAPVLVPVGAMVTRSSRACARARWSLAGGAICPSVPTTAKTVGRSRNEAFRPCRHAKSDGVNLVKLSRQYVQGRNLRGHLQ</sequence>